<evidence type="ECO:0000313" key="2">
    <source>
        <dbReference type="EMBL" id="KAK2094441.1"/>
    </source>
</evidence>
<proteinExistence type="predicted"/>
<evidence type="ECO:0008006" key="4">
    <source>
        <dbReference type="Google" id="ProtNLM"/>
    </source>
</evidence>
<dbReference type="Proteomes" id="UP001266305">
    <property type="component" value="Unassembled WGS sequence"/>
</dbReference>
<gene>
    <name evidence="2" type="ORF">P7K49_028179</name>
</gene>
<dbReference type="Gene3D" id="1.10.472.10">
    <property type="entry name" value="Cyclin-like"/>
    <property type="match status" value="1"/>
</dbReference>
<comment type="caution">
    <text evidence="2">The sequence shown here is derived from an EMBL/GenBank/DDBJ whole genome shotgun (WGS) entry which is preliminary data.</text>
</comment>
<sequence>MASKGAGQGREEQRHSRWNMFITNASPSWGQSWGCGELSSSSDIYEAVSSKGAGQSREEQRSGRGNMKLPSAGPKWSQHRVQWADLIYSYNINEVEVVEVPDPTAVEPALWDLGANDSHNQQCISDQEMPKDFASDHPRASTLFLRKYQMNKRLQGNPLSMIPNATAFSDISVLFQVTKLTAPYAIVALVYIECLLTNANIDLCPTNWKKNVLGAMLLASTVWRNRGLWSVDDSQNPKDIAVEKISKMEKCFLELLEFNIHVSASVYAKYYFDLRALANDRDLYFLIRLLHKDKAQKLKAMSWPCEYKELHQDVTAMTRAIGMDFIGIPCTNAILS</sequence>
<dbReference type="EMBL" id="JASSZA010000014">
    <property type="protein sequence ID" value="KAK2094441.1"/>
    <property type="molecule type" value="Genomic_DNA"/>
</dbReference>
<evidence type="ECO:0000313" key="3">
    <source>
        <dbReference type="Proteomes" id="UP001266305"/>
    </source>
</evidence>
<accession>A0ABQ9UBT6</accession>
<reference evidence="2 3" key="1">
    <citation type="submission" date="2023-05" db="EMBL/GenBank/DDBJ databases">
        <title>B98-5 Cell Line De Novo Hybrid Assembly: An Optical Mapping Approach.</title>
        <authorList>
            <person name="Kananen K."/>
            <person name="Auerbach J.A."/>
            <person name="Kautto E."/>
            <person name="Blachly J.S."/>
        </authorList>
    </citation>
    <scope>NUCLEOTIDE SEQUENCE [LARGE SCALE GENOMIC DNA]</scope>
    <source>
        <strain evidence="2">B95-8</strain>
        <tissue evidence="2">Cell line</tissue>
    </source>
</reference>
<evidence type="ECO:0000256" key="1">
    <source>
        <dbReference type="SAM" id="MobiDB-lite"/>
    </source>
</evidence>
<keyword evidence="3" id="KW-1185">Reference proteome</keyword>
<name>A0ABQ9UBT6_SAGOE</name>
<protein>
    <recommendedName>
        <fullName evidence="4">Cyclin N-terminal domain-containing protein</fullName>
    </recommendedName>
</protein>
<feature type="region of interest" description="Disordered" evidence="1">
    <location>
        <begin position="49"/>
        <end position="74"/>
    </location>
</feature>
<dbReference type="CDD" id="cd20540">
    <property type="entry name" value="CYCLIN_CCNY_like"/>
    <property type="match status" value="1"/>
</dbReference>
<dbReference type="PANTHER" id="PTHR14248">
    <property type="entry name" value="CYCLIN Y, ISOFORM A"/>
    <property type="match status" value="1"/>
</dbReference>
<organism evidence="2 3">
    <name type="scientific">Saguinus oedipus</name>
    <name type="common">Cotton-top tamarin</name>
    <name type="synonym">Oedipomidas oedipus</name>
    <dbReference type="NCBI Taxonomy" id="9490"/>
    <lineage>
        <taxon>Eukaryota</taxon>
        <taxon>Metazoa</taxon>
        <taxon>Chordata</taxon>
        <taxon>Craniata</taxon>
        <taxon>Vertebrata</taxon>
        <taxon>Euteleostomi</taxon>
        <taxon>Mammalia</taxon>
        <taxon>Eutheria</taxon>
        <taxon>Euarchontoglires</taxon>
        <taxon>Primates</taxon>
        <taxon>Haplorrhini</taxon>
        <taxon>Platyrrhini</taxon>
        <taxon>Cebidae</taxon>
        <taxon>Callitrichinae</taxon>
        <taxon>Saguinus</taxon>
    </lineage>
</organism>